<sequence>MISGVEASFRLECRWLAPTQIGSSKSQGKFARRSANKGLSIEKKIRCFFSPIKAKDRNDPDRVTPEPPLQYLVAENFRFQKSLKISQADGRQNPDVTTFLKVTFHVTS</sequence>
<evidence type="ECO:0000313" key="1">
    <source>
        <dbReference type="EMBL" id="GFN74752.1"/>
    </source>
</evidence>
<gene>
    <name evidence="1" type="ORF">PoB_000125800</name>
</gene>
<dbReference type="AlphaFoldDB" id="A0AAV3XXM6"/>
<organism evidence="1 2">
    <name type="scientific">Plakobranchus ocellatus</name>
    <dbReference type="NCBI Taxonomy" id="259542"/>
    <lineage>
        <taxon>Eukaryota</taxon>
        <taxon>Metazoa</taxon>
        <taxon>Spiralia</taxon>
        <taxon>Lophotrochozoa</taxon>
        <taxon>Mollusca</taxon>
        <taxon>Gastropoda</taxon>
        <taxon>Heterobranchia</taxon>
        <taxon>Euthyneura</taxon>
        <taxon>Panpulmonata</taxon>
        <taxon>Sacoglossa</taxon>
        <taxon>Placobranchoidea</taxon>
        <taxon>Plakobranchidae</taxon>
        <taxon>Plakobranchus</taxon>
    </lineage>
</organism>
<dbReference type="EMBL" id="BLXT01000154">
    <property type="protein sequence ID" value="GFN74752.1"/>
    <property type="molecule type" value="Genomic_DNA"/>
</dbReference>
<comment type="caution">
    <text evidence="1">The sequence shown here is derived from an EMBL/GenBank/DDBJ whole genome shotgun (WGS) entry which is preliminary data.</text>
</comment>
<proteinExistence type="predicted"/>
<keyword evidence="2" id="KW-1185">Reference proteome</keyword>
<accession>A0AAV3XXM6</accession>
<name>A0AAV3XXM6_9GAST</name>
<protein>
    <submittedName>
        <fullName evidence="1">Uncharacterized protein</fullName>
    </submittedName>
</protein>
<reference evidence="1 2" key="1">
    <citation type="journal article" date="2021" name="Elife">
        <title>Chloroplast acquisition without the gene transfer in kleptoplastic sea slugs, Plakobranchus ocellatus.</title>
        <authorList>
            <person name="Maeda T."/>
            <person name="Takahashi S."/>
            <person name="Yoshida T."/>
            <person name="Shimamura S."/>
            <person name="Takaki Y."/>
            <person name="Nagai Y."/>
            <person name="Toyoda A."/>
            <person name="Suzuki Y."/>
            <person name="Arimoto A."/>
            <person name="Ishii H."/>
            <person name="Satoh N."/>
            <person name="Nishiyama T."/>
            <person name="Hasebe M."/>
            <person name="Maruyama T."/>
            <person name="Minagawa J."/>
            <person name="Obokata J."/>
            <person name="Shigenobu S."/>
        </authorList>
    </citation>
    <scope>NUCLEOTIDE SEQUENCE [LARGE SCALE GENOMIC DNA]</scope>
</reference>
<dbReference type="Proteomes" id="UP000735302">
    <property type="component" value="Unassembled WGS sequence"/>
</dbReference>
<evidence type="ECO:0000313" key="2">
    <source>
        <dbReference type="Proteomes" id="UP000735302"/>
    </source>
</evidence>